<evidence type="ECO:0000313" key="5">
    <source>
        <dbReference type="EMBL" id="VEU83116.1"/>
    </source>
</evidence>
<dbReference type="InterPro" id="IPR009014">
    <property type="entry name" value="Transketo_C/PFOR_II"/>
</dbReference>
<proteinExistence type="predicted"/>
<dbReference type="Gene3D" id="3.40.50.920">
    <property type="match status" value="1"/>
</dbReference>
<dbReference type="CDD" id="cd07036">
    <property type="entry name" value="TPP_PYR_E1-PDHc-beta_like"/>
    <property type="match status" value="1"/>
</dbReference>
<sequence length="327" mass="35569">MPIVTLLEAINQALDQAMEKDQSVVLFGEDAGFEGGVFRVTAGLQKKYGVDRVFDTPIAESAIVGSAIGMAVNGLKPVAEIQFDGFIFPGYTDLVTHAARFRNRSRGQFPVPMVLRVPHGGGIRALEHHSEAIETLLGSIPGLKVVTPSTPYDAKGLLLAAINDPDPVVFLEPKRIYRAGKQEVPAEMYEIPLGKAKVVKQGTDITVVAWGAIVREVEKAIKVVEAEGISVELIDLRTIAPYDQETILNSVKKTGRFMVVTEAVKTYGPAAELIAMVNEKAFFNLEAAPVRLTGFDITVPLARGEHYHFPNPDKIAAYLRNLAKVRP</sequence>
<dbReference type="InterPro" id="IPR005475">
    <property type="entry name" value="Transketolase-like_Pyr-bd"/>
</dbReference>
<evidence type="ECO:0000313" key="6">
    <source>
        <dbReference type="Proteomes" id="UP000290909"/>
    </source>
</evidence>
<feature type="domain" description="Transketolase-like pyrimidine-binding" evidence="4">
    <location>
        <begin position="4"/>
        <end position="179"/>
    </location>
</feature>
<dbReference type="EMBL" id="LR215050">
    <property type="protein sequence ID" value="VEU83116.1"/>
    <property type="molecule type" value="Genomic_DNA"/>
</dbReference>
<evidence type="ECO:0000256" key="3">
    <source>
        <dbReference type="ARBA" id="ARBA00023052"/>
    </source>
</evidence>
<dbReference type="FunFam" id="3.40.50.920:FF:000001">
    <property type="entry name" value="Pyruvate dehydrogenase E1 beta subunit"/>
    <property type="match status" value="1"/>
</dbReference>
<dbReference type="InterPro" id="IPR029061">
    <property type="entry name" value="THDP-binding"/>
</dbReference>
<dbReference type="InterPro" id="IPR033248">
    <property type="entry name" value="Transketolase_C"/>
</dbReference>
<comment type="cofactor">
    <cofactor evidence="1">
        <name>thiamine diphosphate</name>
        <dbReference type="ChEBI" id="CHEBI:58937"/>
    </cofactor>
</comment>
<dbReference type="Pfam" id="PF02779">
    <property type="entry name" value="Transket_pyr"/>
    <property type="match status" value="1"/>
</dbReference>
<keyword evidence="5" id="KW-0670">Pyruvate</keyword>
<protein>
    <submittedName>
        <fullName evidence="5">Pyruvate dehydrogenase E1 component, beta subunit</fullName>
        <ecNumber evidence="5">1.2.4.1</ecNumber>
    </submittedName>
</protein>
<keyword evidence="2 5" id="KW-0560">Oxidoreductase</keyword>
<dbReference type="GO" id="GO:0004739">
    <property type="term" value="F:pyruvate dehydrogenase (acetyl-transferring) activity"/>
    <property type="evidence" value="ECO:0007669"/>
    <property type="project" value="UniProtKB-EC"/>
</dbReference>
<dbReference type="FunFam" id="3.40.50.970:FF:000001">
    <property type="entry name" value="Pyruvate dehydrogenase E1 beta subunit"/>
    <property type="match status" value="1"/>
</dbReference>
<dbReference type="SUPFAM" id="SSF52922">
    <property type="entry name" value="TK C-terminal domain-like"/>
    <property type="match status" value="1"/>
</dbReference>
<gene>
    <name evidence="5" type="primary">pdhB</name>
    <name evidence="5" type="ORF">NCTC10172_01168</name>
</gene>
<dbReference type="Proteomes" id="UP000290909">
    <property type="component" value="Chromosome"/>
</dbReference>
<dbReference type="KEGG" id="ahk:NCTC10172_01168"/>
<keyword evidence="3" id="KW-0786">Thiamine pyrophosphate</keyword>
<reference evidence="5 6" key="1">
    <citation type="submission" date="2019-01" db="EMBL/GenBank/DDBJ databases">
        <authorList>
            <consortium name="Pathogen Informatics"/>
        </authorList>
    </citation>
    <scope>NUCLEOTIDE SEQUENCE [LARGE SCALE GENOMIC DNA]</scope>
    <source>
        <strain evidence="5 6">NCTC10172</strain>
    </source>
</reference>
<name>A0A449BKW3_9MOLU</name>
<dbReference type="PANTHER" id="PTHR43257">
    <property type="entry name" value="PYRUVATE DEHYDROGENASE E1 COMPONENT BETA SUBUNIT"/>
    <property type="match status" value="1"/>
</dbReference>
<evidence type="ECO:0000256" key="2">
    <source>
        <dbReference type="ARBA" id="ARBA00023002"/>
    </source>
</evidence>
<dbReference type="EC" id="1.2.4.1" evidence="5"/>
<organism evidence="5 6">
    <name type="scientific">Acholeplasma hippikon</name>
    <dbReference type="NCBI Taxonomy" id="264636"/>
    <lineage>
        <taxon>Bacteria</taxon>
        <taxon>Bacillati</taxon>
        <taxon>Mycoplasmatota</taxon>
        <taxon>Mollicutes</taxon>
        <taxon>Acholeplasmatales</taxon>
        <taxon>Acholeplasmataceae</taxon>
        <taxon>Acholeplasma</taxon>
    </lineage>
</organism>
<dbReference type="RefSeq" id="WP_035370079.1">
    <property type="nucleotide sequence ID" value="NZ_LR215050.1"/>
</dbReference>
<dbReference type="Gene3D" id="3.40.50.970">
    <property type="match status" value="1"/>
</dbReference>
<evidence type="ECO:0000259" key="4">
    <source>
        <dbReference type="SMART" id="SM00861"/>
    </source>
</evidence>
<evidence type="ECO:0000256" key="1">
    <source>
        <dbReference type="ARBA" id="ARBA00001964"/>
    </source>
</evidence>
<dbReference type="STRING" id="1408416.GCA_000702765_01347"/>
<dbReference type="SMART" id="SM00861">
    <property type="entry name" value="Transket_pyr"/>
    <property type="match status" value="1"/>
</dbReference>
<keyword evidence="6" id="KW-1185">Reference proteome</keyword>
<accession>A0A449BKW3</accession>
<dbReference type="Pfam" id="PF02780">
    <property type="entry name" value="Transketolase_C"/>
    <property type="match status" value="1"/>
</dbReference>
<dbReference type="PANTHER" id="PTHR43257:SF2">
    <property type="entry name" value="PYRUVATE DEHYDROGENASE E1 COMPONENT SUBUNIT BETA"/>
    <property type="match status" value="1"/>
</dbReference>
<dbReference type="SUPFAM" id="SSF52518">
    <property type="entry name" value="Thiamin diphosphate-binding fold (THDP-binding)"/>
    <property type="match status" value="1"/>
</dbReference>
<dbReference type="AlphaFoldDB" id="A0A449BKW3"/>